<keyword evidence="1" id="KW-0732">Signal</keyword>
<feature type="chain" id="PRO_5001601589" evidence="1">
    <location>
        <begin position="26"/>
        <end position="133"/>
    </location>
</feature>
<protein>
    <submittedName>
        <fullName evidence="2">Uncharacterized protein</fullName>
    </submittedName>
</protein>
<evidence type="ECO:0000313" key="3">
    <source>
        <dbReference type="Proteomes" id="UP000026922"/>
    </source>
</evidence>
<dbReference type="EMBL" id="ARPM03000145">
    <property type="protein sequence ID" value="ETZ04816.1"/>
    <property type="molecule type" value="Genomic_DNA"/>
</dbReference>
<dbReference type="AlphaFoldDB" id="A0A061JG25"/>
<keyword evidence="3" id="KW-1185">Reference proteome</keyword>
<comment type="caution">
    <text evidence="2">The sequence shown here is derived from an EMBL/GenBank/DDBJ whole genome shotgun (WGS) entry which is preliminary data.</text>
</comment>
<gene>
    <name evidence="2" type="ORF">K737_300771</name>
</gene>
<organism evidence="2 3">
    <name type="scientific">Holospora undulata HU1</name>
    <dbReference type="NCBI Taxonomy" id="1321371"/>
    <lineage>
        <taxon>Bacteria</taxon>
        <taxon>Pseudomonadati</taxon>
        <taxon>Pseudomonadota</taxon>
        <taxon>Alphaproteobacteria</taxon>
        <taxon>Holosporales</taxon>
        <taxon>Holosporaceae</taxon>
        <taxon>Holospora</taxon>
    </lineage>
</organism>
<proteinExistence type="predicted"/>
<dbReference type="Proteomes" id="UP000026922">
    <property type="component" value="Unassembled WGS sequence"/>
</dbReference>
<dbReference type="RefSeq" id="WP_006299354.1">
    <property type="nucleotide sequence ID" value="NZ_ARPM03000145.1"/>
</dbReference>
<name>A0A061JG25_9PROT</name>
<evidence type="ECO:0000313" key="2">
    <source>
        <dbReference type="EMBL" id="ETZ04816.1"/>
    </source>
</evidence>
<accession>A0A061JG25</accession>
<sequence length="133" mass="14744" precursor="true">MKKNFFFCYSVLGICTIGVTSSALSSQNSSPIFSNTNNNKELISAQDSILIAFREELPLPGVMSLLYEIKIILGSLEGVNVEAKEALESIKLSIQEHSENSEVLVTILKKLRDMYHDKQVVLLHIAESPQTTT</sequence>
<reference evidence="2 3" key="1">
    <citation type="journal article" date="2013" name="Genome Announc.">
        <title>Draft Genome Sequence of Holospora undulata Strain HU1, a Micronucleus-Specific Symbiont of the Ciliate Paramecium caudatum.</title>
        <authorList>
            <person name="Dohra H."/>
            <person name="Suzuki H."/>
            <person name="Suzuki T."/>
            <person name="Tanaka K."/>
            <person name="Fujishima M."/>
        </authorList>
    </citation>
    <scope>NUCLEOTIDE SEQUENCE [LARGE SCALE GENOMIC DNA]</scope>
    <source>
        <strain evidence="2 3">HU1</strain>
    </source>
</reference>
<feature type="signal peptide" evidence="1">
    <location>
        <begin position="1"/>
        <end position="25"/>
    </location>
</feature>
<evidence type="ECO:0000256" key="1">
    <source>
        <dbReference type="SAM" id="SignalP"/>
    </source>
</evidence>